<feature type="binding site" evidence="4">
    <location>
        <position position="25"/>
    </location>
    <ligand>
        <name>3-amino-2-oxopropyl phosphate</name>
        <dbReference type="ChEBI" id="CHEBI:57279"/>
    </ligand>
</feature>
<protein>
    <recommendedName>
        <fullName evidence="4 5">Pyridoxine 5'-phosphate synthase</fullName>
        <shortName evidence="4">PNP synthase</shortName>
        <ecNumber evidence="4 5">2.6.99.2</ecNumber>
    </recommendedName>
</protein>
<dbReference type="Proteomes" id="UP000002033">
    <property type="component" value="Chromosome"/>
</dbReference>
<feature type="binding site" evidence="4">
    <location>
        <position position="118"/>
    </location>
    <ligand>
        <name>1-deoxy-D-xylulose 5-phosphate</name>
        <dbReference type="ChEBI" id="CHEBI:57792"/>
    </ligand>
</feature>
<comment type="subunit">
    <text evidence="4">Homooctamer; tetramer of dimers.</text>
</comment>
<comment type="catalytic activity">
    <reaction evidence="4">
        <text>3-amino-2-oxopropyl phosphate + 1-deoxy-D-xylulose 5-phosphate = pyridoxine 5'-phosphate + phosphate + 2 H2O + H(+)</text>
        <dbReference type="Rhea" id="RHEA:15265"/>
        <dbReference type="ChEBI" id="CHEBI:15377"/>
        <dbReference type="ChEBI" id="CHEBI:15378"/>
        <dbReference type="ChEBI" id="CHEBI:43474"/>
        <dbReference type="ChEBI" id="CHEBI:57279"/>
        <dbReference type="ChEBI" id="CHEBI:57792"/>
        <dbReference type="ChEBI" id="CHEBI:58589"/>
        <dbReference type="EC" id="2.6.99.2"/>
    </reaction>
</comment>
<dbReference type="InterPro" id="IPR004569">
    <property type="entry name" value="PyrdxlP_synth_PdxJ"/>
</dbReference>
<dbReference type="EMBL" id="CP002083">
    <property type="protein sequence ID" value="ADJ24042.1"/>
    <property type="molecule type" value="Genomic_DNA"/>
</dbReference>
<keyword evidence="2 4" id="KW-0808">Transferase</keyword>
<dbReference type="RefSeq" id="WP_013216201.1">
    <property type="nucleotide sequence ID" value="NC_014313.1"/>
</dbReference>
<evidence type="ECO:0000313" key="6">
    <source>
        <dbReference type="EMBL" id="ADJ24042.1"/>
    </source>
</evidence>
<feature type="active site" description="Proton acceptor" evidence="4">
    <location>
        <position position="61"/>
    </location>
</feature>
<accession>D8JR57</accession>
<dbReference type="AlphaFoldDB" id="D8JR57"/>
<reference evidence="7" key="1">
    <citation type="journal article" date="2011" name="J. Bacteriol.">
        <title>Genome sequences of eight morphologically diverse alphaproteobacteria.</title>
        <authorList>
            <consortium name="US DOE Joint Genome Institute"/>
            <person name="Brown P.J."/>
            <person name="Kysela D.T."/>
            <person name="Buechlein A."/>
            <person name="Hemmerich C."/>
            <person name="Brun Y.V."/>
        </authorList>
    </citation>
    <scope>NUCLEOTIDE SEQUENCE [LARGE SCALE GENOMIC DNA]</scope>
    <source>
        <strain evidence="7">ATCC 51888 / DSM 1869 / NCIB 11706 / TK 0415</strain>
    </source>
</reference>
<evidence type="ECO:0000256" key="4">
    <source>
        <dbReference type="HAMAP-Rule" id="MF_00279"/>
    </source>
</evidence>
<dbReference type="HOGENOM" id="CLU_074563_0_0_5"/>
<evidence type="ECO:0000313" key="7">
    <source>
        <dbReference type="Proteomes" id="UP000002033"/>
    </source>
</evidence>
<dbReference type="EC" id="2.6.99.2" evidence="4 5"/>
<dbReference type="Gene3D" id="3.20.20.70">
    <property type="entry name" value="Aldolase class I"/>
    <property type="match status" value="1"/>
</dbReference>
<keyword evidence="3 4" id="KW-0664">Pyridoxine biosynthesis</keyword>
<dbReference type="PANTHER" id="PTHR30456:SF0">
    <property type="entry name" value="PYRIDOXINE 5'-PHOSPHATE SYNTHASE"/>
    <property type="match status" value="1"/>
</dbReference>
<feature type="binding site" evidence="4">
    <location>
        <position position="36"/>
    </location>
    <ligand>
        <name>3-amino-2-oxopropyl phosphate</name>
        <dbReference type="ChEBI" id="CHEBI:57279"/>
    </ligand>
</feature>
<evidence type="ECO:0000256" key="5">
    <source>
        <dbReference type="NCBIfam" id="TIGR00559"/>
    </source>
</evidence>
<dbReference type="KEGG" id="hdn:Hden_2244"/>
<dbReference type="UniPathway" id="UPA00244">
    <property type="reaction ID" value="UER00313"/>
</dbReference>
<feature type="active site" description="Proton acceptor" evidence="4">
    <location>
        <position position="88"/>
    </location>
</feature>
<feature type="binding site" evidence="4">
    <location>
        <position position="68"/>
    </location>
    <ligand>
        <name>1-deoxy-D-xylulose 5-phosphate</name>
        <dbReference type="ChEBI" id="CHEBI:57792"/>
    </ligand>
</feature>
<dbReference type="GO" id="GO:0008615">
    <property type="term" value="P:pyridoxine biosynthetic process"/>
    <property type="evidence" value="ECO:0007669"/>
    <property type="project" value="UniProtKB-UniRule"/>
</dbReference>
<comment type="similarity">
    <text evidence="4">Belongs to the PNP synthase family.</text>
</comment>
<feature type="binding site" evidence="4">
    <location>
        <position position="63"/>
    </location>
    <ligand>
        <name>1-deoxy-D-xylulose 5-phosphate</name>
        <dbReference type="ChEBI" id="CHEBI:57792"/>
    </ligand>
</feature>
<keyword evidence="1 4" id="KW-0963">Cytoplasm</keyword>
<keyword evidence="7" id="KW-1185">Reference proteome</keyword>
<dbReference type="NCBIfam" id="NF003624">
    <property type="entry name" value="PRK05265.1-2"/>
    <property type="match status" value="1"/>
</dbReference>
<dbReference type="PANTHER" id="PTHR30456">
    <property type="entry name" value="PYRIDOXINE 5'-PHOSPHATE SYNTHASE"/>
    <property type="match status" value="1"/>
</dbReference>
<feature type="binding site" evidence="4">
    <location>
        <begin position="27"/>
        <end position="28"/>
    </location>
    <ligand>
        <name>1-deoxy-D-xylulose 5-phosphate</name>
        <dbReference type="ChEBI" id="CHEBI:57792"/>
    </ligand>
</feature>
<evidence type="ECO:0000256" key="3">
    <source>
        <dbReference type="ARBA" id="ARBA00023096"/>
    </source>
</evidence>
<comment type="subcellular location">
    <subcellularLocation>
        <location evidence="4">Cytoplasm</location>
    </subcellularLocation>
</comment>
<comment type="function">
    <text evidence="4">Catalyzes the complicated ring closure reaction between the two acyclic compounds 1-deoxy-D-xylulose-5-phosphate (DXP) and 3-amino-2-oxopropyl phosphate (1-amino-acetone-3-phosphate or AAP) to form pyridoxine 5'-phosphate (PNP) and inorganic phosphate.</text>
</comment>
<dbReference type="NCBIfam" id="NF003627">
    <property type="entry name" value="PRK05265.1-5"/>
    <property type="match status" value="1"/>
</dbReference>
<name>D8JR57_HYPDA</name>
<dbReference type="CDD" id="cd00003">
    <property type="entry name" value="PNPsynthase"/>
    <property type="match status" value="1"/>
</dbReference>
<feature type="active site" description="Proton donor" evidence="4">
    <location>
        <position position="212"/>
    </location>
</feature>
<evidence type="ECO:0000256" key="1">
    <source>
        <dbReference type="ARBA" id="ARBA00022490"/>
    </source>
</evidence>
<dbReference type="STRING" id="582899.Hden_2244"/>
<dbReference type="Pfam" id="PF03740">
    <property type="entry name" value="PdxJ"/>
    <property type="match status" value="1"/>
</dbReference>
<evidence type="ECO:0000256" key="2">
    <source>
        <dbReference type="ARBA" id="ARBA00022679"/>
    </source>
</evidence>
<dbReference type="InterPro" id="IPR036130">
    <property type="entry name" value="Pyridoxine-5'_phos_synth"/>
</dbReference>
<feature type="binding site" evidence="4">
    <location>
        <position position="213"/>
    </location>
    <ligand>
        <name>3-amino-2-oxopropyl phosphate</name>
        <dbReference type="ChEBI" id="CHEBI:57279"/>
    </ligand>
</feature>
<dbReference type="NCBIfam" id="NF003625">
    <property type="entry name" value="PRK05265.1-3"/>
    <property type="match status" value="1"/>
</dbReference>
<dbReference type="eggNOG" id="COG0854">
    <property type="taxonomic scope" value="Bacteria"/>
</dbReference>
<sequence>MPAPNKSGKSSTAAVRRAPLRLGVNIDHVATLRNARGGVHPDPLRAAHLAIEGGADGITAHLREDRRHISDTDITRLKNELTRPLNLEMAATDEMLKIAIRHVPNACCLVPERREERTTEGGLDVRGSVKTLKPFVAKLQDAGIRVSLFIEPDIKTIEAAAKVGADIVELHTGRYCNLALEHDAAGVAREIERHATAARAAAAAGLEVHAGHGLTYNTVKPIAEMPEIVELNIGHFLIGEAIFGGLSGAVRRMRLLMDEARDDVLRSGRSDR</sequence>
<dbReference type="HAMAP" id="MF_00279">
    <property type="entry name" value="PdxJ"/>
    <property type="match status" value="1"/>
</dbReference>
<dbReference type="NCBIfam" id="TIGR00559">
    <property type="entry name" value="pdxJ"/>
    <property type="match status" value="1"/>
</dbReference>
<organism evidence="6 7">
    <name type="scientific">Hyphomicrobium denitrificans (strain ATCC 51888 / DSM 1869 / NCIMB 11706 / TK 0415)</name>
    <dbReference type="NCBI Taxonomy" id="582899"/>
    <lineage>
        <taxon>Bacteria</taxon>
        <taxon>Pseudomonadati</taxon>
        <taxon>Pseudomonadota</taxon>
        <taxon>Alphaproteobacteria</taxon>
        <taxon>Hyphomicrobiales</taxon>
        <taxon>Hyphomicrobiaceae</taxon>
        <taxon>Hyphomicrobium</taxon>
    </lineage>
</organism>
<feature type="site" description="Transition state stabilizer" evidence="4">
    <location>
        <position position="169"/>
    </location>
</feature>
<dbReference type="GO" id="GO:0033856">
    <property type="term" value="F:pyridoxine 5'-phosphate synthase activity"/>
    <property type="evidence" value="ECO:0007669"/>
    <property type="project" value="UniProtKB-UniRule"/>
</dbReference>
<dbReference type="InterPro" id="IPR013785">
    <property type="entry name" value="Aldolase_TIM"/>
</dbReference>
<proteinExistence type="inferred from homology"/>
<feature type="binding site" evidence="4">
    <location>
        <begin position="234"/>
        <end position="235"/>
    </location>
    <ligand>
        <name>3-amino-2-oxopropyl phosphate</name>
        <dbReference type="ChEBI" id="CHEBI:57279"/>
    </ligand>
</feature>
<dbReference type="SUPFAM" id="SSF63892">
    <property type="entry name" value="Pyridoxine 5'-phosphate synthase"/>
    <property type="match status" value="1"/>
</dbReference>
<dbReference type="OrthoDB" id="9806590at2"/>
<dbReference type="GO" id="GO:0005829">
    <property type="term" value="C:cytosol"/>
    <property type="evidence" value="ECO:0007669"/>
    <property type="project" value="TreeGrafter"/>
</dbReference>
<gene>
    <name evidence="4" type="primary">pdxJ</name>
    <name evidence="6" type="ordered locus">Hden_2244</name>
</gene>
<comment type="pathway">
    <text evidence="4">Cofactor biosynthesis; pyridoxine 5'-phosphate biosynthesis; pyridoxine 5'-phosphate from D-erythrose 4-phosphate: step 5/5.</text>
</comment>